<gene>
    <name evidence="1" type="ORF">DCAF_LOCUS5631</name>
</gene>
<dbReference type="Proteomes" id="UP001314170">
    <property type="component" value="Unassembled WGS sequence"/>
</dbReference>
<proteinExistence type="predicted"/>
<dbReference type="AlphaFoldDB" id="A0AAV1R1X3"/>
<accession>A0AAV1R1X3</accession>
<organism evidence="1 2">
    <name type="scientific">Dovyalis caffra</name>
    <dbReference type="NCBI Taxonomy" id="77055"/>
    <lineage>
        <taxon>Eukaryota</taxon>
        <taxon>Viridiplantae</taxon>
        <taxon>Streptophyta</taxon>
        <taxon>Embryophyta</taxon>
        <taxon>Tracheophyta</taxon>
        <taxon>Spermatophyta</taxon>
        <taxon>Magnoliopsida</taxon>
        <taxon>eudicotyledons</taxon>
        <taxon>Gunneridae</taxon>
        <taxon>Pentapetalae</taxon>
        <taxon>rosids</taxon>
        <taxon>fabids</taxon>
        <taxon>Malpighiales</taxon>
        <taxon>Salicaceae</taxon>
        <taxon>Flacourtieae</taxon>
        <taxon>Dovyalis</taxon>
    </lineage>
</organism>
<reference evidence="1 2" key="1">
    <citation type="submission" date="2024-01" db="EMBL/GenBank/DDBJ databases">
        <authorList>
            <person name="Waweru B."/>
        </authorList>
    </citation>
    <scope>NUCLEOTIDE SEQUENCE [LARGE SCALE GENOMIC DNA]</scope>
</reference>
<dbReference type="EMBL" id="CAWUPB010000871">
    <property type="protein sequence ID" value="CAK7327913.1"/>
    <property type="molecule type" value="Genomic_DNA"/>
</dbReference>
<name>A0AAV1R1X3_9ROSI</name>
<evidence type="ECO:0000313" key="2">
    <source>
        <dbReference type="Proteomes" id="UP001314170"/>
    </source>
</evidence>
<dbReference type="PANTHER" id="PTHR46922:SF4">
    <property type="entry name" value="DHHA1 DOMAIN PROTEIN"/>
    <property type="match status" value="1"/>
</dbReference>
<comment type="caution">
    <text evidence="1">The sequence shown here is derived from an EMBL/GenBank/DDBJ whole genome shotgun (WGS) entry which is preliminary data.</text>
</comment>
<evidence type="ECO:0000313" key="1">
    <source>
        <dbReference type="EMBL" id="CAK7327913.1"/>
    </source>
</evidence>
<keyword evidence="2" id="KW-1185">Reference proteome</keyword>
<sequence>MAAAVTMASLSLANSNSIRKSAAVLYHYPCPDGAFAALAAHLYFKASSLPALFFPNTVYNPIKPDQLPLHQFSHVYLLDFVGPSGFVQQLSSKVPRVVILDHHKTAMEMFSGGNFEEKM</sequence>
<dbReference type="PANTHER" id="PTHR46922">
    <property type="entry name" value="DHHA1 DOMAIN PROTEIN"/>
    <property type="match status" value="1"/>
</dbReference>
<protein>
    <submittedName>
        <fullName evidence="1">Uncharacterized protein</fullName>
    </submittedName>
</protein>